<feature type="region of interest" description="Disordered" evidence="1">
    <location>
        <begin position="62"/>
        <end position="102"/>
    </location>
</feature>
<sequence length="125" mass="13789">MQKITSHRYVLGGPRSADAIIGQSRPTRWRHGAAKIVAAGWDGGNGCDVLPYRTRPGVLADVAPEQNAERTRETNTAWGGPNRHRSPRSAEVPQRERHPTCGGGTGAIARCLKCWRQGRVDRRLR</sequence>
<evidence type="ECO:0000313" key="3">
    <source>
        <dbReference type="Proteomes" id="UP000317238"/>
    </source>
</evidence>
<accession>A0A5C5YBS8</accession>
<evidence type="ECO:0000256" key="1">
    <source>
        <dbReference type="SAM" id="MobiDB-lite"/>
    </source>
</evidence>
<keyword evidence="3" id="KW-1185">Reference proteome</keyword>
<organism evidence="2 3">
    <name type="scientific">Crateriforma conspicua</name>
    <dbReference type="NCBI Taxonomy" id="2527996"/>
    <lineage>
        <taxon>Bacteria</taxon>
        <taxon>Pseudomonadati</taxon>
        <taxon>Planctomycetota</taxon>
        <taxon>Planctomycetia</taxon>
        <taxon>Planctomycetales</taxon>
        <taxon>Planctomycetaceae</taxon>
        <taxon>Crateriforma</taxon>
    </lineage>
</organism>
<evidence type="ECO:0000313" key="2">
    <source>
        <dbReference type="EMBL" id="TWT71881.1"/>
    </source>
</evidence>
<name>A0A5C5YBS8_9PLAN</name>
<comment type="caution">
    <text evidence="2">The sequence shown here is derived from an EMBL/GenBank/DDBJ whole genome shotgun (WGS) entry which is preliminary data.</text>
</comment>
<dbReference type="Proteomes" id="UP000317238">
    <property type="component" value="Unassembled WGS sequence"/>
</dbReference>
<proteinExistence type="predicted"/>
<protein>
    <submittedName>
        <fullName evidence="2">Uncharacterized protein</fullName>
    </submittedName>
</protein>
<dbReference type="EMBL" id="SJPL01000001">
    <property type="protein sequence ID" value="TWT71881.1"/>
    <property type="molecule type" value="Genomic_DNA"/>
</dbReference>
<dbReference type="AlphaFoldDB" id="A0A5C5YBS8"/>
<gene>
    <name evidence="2" type="ORF">Pan14r_41980</name>
</gene>
<reference evidence="2 3" key="1">
    <citation type="submission" date="2019-02" db="EMBL/GenBank/DDBJ databases">
        <title>Deep-cultivation of Planctomycetes and their phenomic and genomic characterization uncovers novel biology.</title>
        <authorList>
            <person name="Wiegand S."/>
            <person name="Jogler M."/>
            <person name="Boedeker C."/>
            <person name="Pinto D."/>
            <person name="Vollmers J."/>
            <person name="Rivas-Marin E."/>
            <person name="Kohn T."/>
            <person name="Peeters S.H."/>
            <person name="Heuer A."/>
            <person name="Rast P."/>
            <person name="Oberbeckmann S."/>
            <person name="Bunk B."/>
            <person name="Jeske O."/>
            <person name="Meyerdierks A."/>
            <person name="Storesund J.E."/>
            <person name="Kallscheuer N."/>
            <person name="Luecker S."/>
            <person name="Lage O.M."/>
            <person name="Pohl T."/>
            <person name="Merkel B.J."/>
            <person name="Hornburger P."/>
            <person name="Mueller R.-W."/>
            <person name="Bruemmer F."/>
            <person name="Labrenz M."/>
            <person name="Spormann A.M."/>
            <person name="Op Den Camp H."/>
            <person name="Overmann J."/>
            <person name="Amann R."/>
            <person name="Jetten M.S.M."/>
            <person name="Mascher T."/>
            <person name="Medema M.H."/>
            <person name="Devos D.P."/>
            <person name="Kaster A.-K."/>
            <person name="Ovreas L."/>
            <person name="Rohde M."/>
            <person name="Galperin M.Y."/>
            <person name="Jogler C."/>
        </authorList>
    </citation>
    <scope>NUCLEOTIDE SEQUENCE [LARGE SCALE GENOMIC DNA]</scope>
    <source>
        <strain evidence="2 3">Pan14r</strain>
    </source>
</reference>